<feature type="domain" description="Myb/SANT-like DNA-binding" evidence="6">
    <location>
        <begin position="17"/>
        <end position="93"/>
    </location>
</feature>
<evidence type="ECO:0000256" key="1">
    <source>
        <dbReference type="ARBA" id="ARBA00011764"/>
    </source>
</evidence>
<dbReference type="Pfam" id="PF13873">
    <property type="entry name" value="Myb_DNA-bind_5"/>
    <property type="match status" value="1"/>
</dbReference>
<evidence type="ECO:0000256" key="4">
    <source>
        <dbReference type="ARBA" id="ARBA00023163"/>
    </source>
</evidence>
<dbReference type="InterPro" id="IPR028002">
    <property type="entry name" value="Myb_DNA-bind_5"/>
</dbReference>
<sequence length="169" mass="19458">MSEHNMNESQLKQKRMRGKNFTEREKELLIDLILPFKPIIENIKTDAIWNNKKAEVWSKITSLYNLQQTSGIRIDTQLKNLYDTLKRDARKEKSNDKVQMYKTGGGSNTNLLSKTTEKIIGLLGDQMDPLINSVDSDTNYNDGGFEVVNLFSEDITDFEDSIMYLLIIS</sequence>
<organism evidence="7 8">
    <name type="scientific">Acyrthosiphon pisum</name>
    <name type="common">Pea aphid</name>
    <dbReference type="NCBI Taxonomy" id="7029"/>
    <lineage>
        <taxon>Eukaryota</taxon>
        <taxon>Metazoa</taxon>
        <taxon>Ecdysozoa</taxon>
        <taxon>Arthropoda</taxon>
        <taxon>Hexapoda</taxon>
        <taxon>Insecta</taxon>
        <taxon>Pterygota</taxon>
        <taxon>Neoptera</taxon>
        <taxon>Paraneoptera</taxon>
        <taxon>Hemiptera</taxon>
        <taxon>Sternorrhyncha</taxon>
        <taxon>Aphidomorpha</taxon>
        <taxon>Aphidoidea</taxon>
        <taxon>Aphididae</taxon>
        <taxon>Macrosiphini</taxon>
        <taxon>Acyrthosiphon</taxon>
    </lineage>
</organism>
<evidence type="ECO:0000313" key="8">
    <source>
        <dbReference type="Proteomes" id="UP000007819"/>
    </source>
</evidence>
<dbReference type="PANTHER" id="PTHR21411:SF0">
    <property type="entry name" value="REGULATORY PROTEIN ZESTE"/>
    <property type="match status" value="1"/>
</dbReference>
<reference evidence="8" key="1">
    <citation type="submission" date="2010-06" db="EMBL/GenBank/DDBJ databases">
        <authorList>
            <person name="Jiang H."/>
            <person name="Abraham K."/>
            <person name="Ali S."/>
            <person name="Alsbrooks S.L."/>
            <person name="Anim B.N."/>
            <person name="Anosike U.S."/>
            <person name="Attaway T."/>
            <person name="Bandaranaike D.P."/>
            <person name="Battles P.K."/>
            <person name="Bell S.N."/>
            <person name="Bell A.V."/>
            <person name="Beltran B."/>
            <person name="Bickham C."/>
            <person name="Bustamante Y."/>
            <person name="Caleb T."/>
            <person name="Canada A."/>
            <person name="Cardenas V."/>
            <person name="Carter K."/>
            <person name="Chacko J."/>
            <person name="Chandrabose M.N."/>
            <person name="Chavez D."/>
            <person name="Chavez A."/>
            <person name="Chen L."/>
            <person name="Chu H.-S."/>
            <person name="Claassen K.J."/>
            <person name="Cockrell R."/>
            <person name="Collins M."/>
            <person name="Cooper J.A."/>
            <person name="Cree A."/>
            <person name="Curry S.M."/>
            <person name="Da Y."/>
            <person name="Dao M.D."/>
            <person name="Das B."/>
            <person name="Davila M.-L."/>
            <person name="Davy-Carroll L."/>
            <person name="Denson S."/>
            <person name="Dinh H."/>
            <person name="Ebong V.E."/>
            <person name="Edwards J.R."/>
            <person name="Egan A."/>
            <person name="El-Daye J."/>
            <person name="Escobedo L."/>
            <person name="Fernandez S."/>
            <person name="Fernando P.R."/>
            <person name="Flagg N."/>
            <person name="Forbes L.D."/>
            <person name="Fowler R.G."/>
            <person name="Fu Q."/>
            <person name="Gabisi R.A."/>
            <person name="Ganer J."/>
            <person name="Garbino Pronczuk A."/>
            <person name="Garcia R.M."/>
            <person name="Garner T."/>
            <person name="Garrett T.E."/>
            <person name="Gonzalez D.A."/>
            <person name="Hamid H."/>
            <person name="Hawkins E.S."/>
            <person name="Hirani K."/>
            <person name="Hogues M.E."/>
            <person name="Hollins B."/>
            <person name="Hsiao C.-H."/>
            <person name="Jabil R."/>
            <person name="James M.L."/>
            <person name="Jhangiani S.N."/>
            <person name="Johnson B."/>
            <person name="Johnson Q."/>
            <person name="Joshi V."/>
            <person name="Kalu J.B."/>
            <person name="Kam C."/>
            <person name="Kashfia A."/>
            <person name="Keebler J."/>
            <person name="Kisamo H."/>
            <person name="Kovar C.L."/>
            <person name="Lago L.A."/>
            <person name="Lai C.-Y."/>
            <person name="Laidlaw J."/>
            <person name="Lara F."/>
            <person name="Le T.-K."/>
            <person name="Lee S.L."/>
            <person name="Legall F.H."/>
            <person name="Lemon S.J."/>
            <person name="Lewis L.R."/>
            <person name="Li B."/>
            <person name="Liu Y."/>
            <person name="Liu Y.-S."/>
            <person name="Lopez J."/>
            <person name="Lozado R.J."/>
            <person name="Lu J."/>
            <person name="Madu R.C."/>
            <person name="Maheshwari M."/>
            <person name="Maheshwari R."/>
            <person name="Malloy K."/>
            <person name="Martinez E."/>
            <person name="Mathew T."/>
            <person name="Mercado I.C."/>
            <person name="Mercado C."/>
            <person name="Meyer B."/>
            <person name="Montgomery K."/>
            <person name="Morgan M.B."/>
            <person name="Munidasa M."/>
            <person name="Nazareth L.V."/>
            <person name="Nelson J."/>
            <person name="Ng B.M."/>
            <person name="Nguyen N.B."/>
            <person name="Nguyen P.Q."/>
            <person name="Nguyen T."/>
            <person name="Obregon M."/>
            <person name="Okwuonu G.O."/>
            <person name="Onwere C.G."/>
            <person name="Orozco G."/>
            <person name="Parra A."/>
            <person name="Patel S."/>
            <person name="Patil S."/>
            <person name="Perez A."/>
            <person name="Perez Y."/>
            <person name="Pham C."/>
            <person name="Primus E.L."/>
            <person name="Pu L.-L."/>
            <person name="Puazo M."/>
            <person name="Qin X."/>
            <person name="Quiroz J.B."/>
            <person name="Reese J."/>
            <person name="Richards S."/>
            <person name="Rives C.M."/>
            <person name="Robberts R."/>
            <person name="Ruiz S.J."/>
            <person name="Ruiz M.J."/>
            <person name="Santibanez J."/>
            <person name="Schneider B.W."/>
            <person name="Sisson I."/>
            <person name="Smith M."/>
            <person name="Sodergren E."/>
            <person name="Song X.-Z."/>
            <person name="Song B.B."/>
            <person name="Summersgill H."/>
            <person name="Thelus R."/>
            <person name="Thornton R.D."/>
            <person name="Trejos Z.Y."/>
            <person name="Usmani K."/>
            <person name="Vattathil S."/>
            <person name="Villasana D."/>
            <person name="Walker D.L."/>
            <person name="Wang S."/>
            <person name="Wang K."/>
            <person name="White C.S."/>
            <person name="Williams A.C."/>
            <person name="Williamson J."/>
            <person name="Wilson K."/>
            <person name="Woghiren I.O."/>
            <person name="Woodworth J.R."/>
            <person name="Worley K.C."/>
            <person name="Wright R.A."/>
            <person name="Wu W."/>
            <person name="Young L."/>
            <person name="Zhang L."/>
            <person name="Zhang J."/>
            <person name="Zhu Y."/>
            <person name="Muzny D.M."/>
            <person name="Weinstock G."/>
            <person name="Gibbs R.A."/>
        </authorList>
    </citation>
    <scope>NUCLEOTIDE SEQUENCE [LARGE SCALE GENOMIC DNA]</scope>
    <source>
        <strain evidence="8">LSR1</strain>
    </source>
</reference>
<evidence type="ECO:0000259" key="6">
    <source>
        <dbReference type="Pfam" id="PF13873"/>
    </source>
</evidence>
<evidence type="ECO:0000256" key="3">
    <source>
        <dbReference type="ARBA" id="ARBA00023015"/>
    </source>
</evidence>
<evidence type="ECO:0000256" key="5">
    <source>
        <dbReference type="ARBA" id="ARBA00025466"/>
    </source>
</evidence>
<proteinExistence type="predicted"/>
<dbReference type="PANTHER" id="PTHR21411">
    <property type="entry name" value="APONTIC"/>
    <property type="match status" value="1"/>
</dbReference>
<dbReference type="OMA" id="EDIKTRH"/>
<name>A0A8R2NW47_ACYPI</name>
<dbReference type="OrthoDB" id="6626591at2759"/>
<dbReference type="RefSeq" id="XP_029348341.1">
    <property type="nucleotide sequence ID" value="XM_029492481.1"/>
</dbReference>
<evidence type="ECO:0000256" key="2">
    <source>
        <dbReference type="ARBA" id="ARBA00016807"/>
    </source>
</evidence>
<accession>A0A8R2NW47</accession>
<dbReference type="AlphaFoldDB" id="A0A8R2NW47"/>
<dbReference type="GeneID" id="115034931"/>
<keyword evidence="4" id="KW-0804">Transcription</keyword>
<keyword evidence="8" id="KW-1185">Reference proteome</keyword>
<reference evidence="7" key="2">
    <citation type="submission" date="2022-06" db="UniProtKB">
        <authorList>
            <consortium name="EnsemblMetazoa"/>
        </authorList>
    </citation>
    <scope>IDENTIFICATION</scope>
</reference>
<comment type="subunit">
    <text evidence="1">Self-associates forming complexes of several hundred monomers.</text>
</comment>
<keyword evidence="3" id="KW-0805">Transcription regulation</keyword>
<evidence type="ECO:0000313" key="7">
    <source>
        <dbReference type="EnsemblMetazoa" id="XP_029348341.1"/>
    </source>
</evidence>
<comment type="function">
    <text evidence="5">Involved in transvection phenomena (= synapsis-dependent gene expression), where the synaptic pairing of chromosomes carrying genes with which zeste interacts influences the expression of these genes. Zeste binds to DNA and stimulates transcription from a nearby promoter.</text>
</comment>
<dbReference type="KEGG" id="api:115034931"/>
<dbReference type="Proteomes" id="UP000007819">
    <property type="component" value="Unassembled WGS sequence"/>
</dbReference>
<dbReference type="EnsemblMetazoa" id="XM_029492481.1">
    <property type="protein sequence ID" value="XP_029348341.1"/>
    <property type="gene ID" value="LOC115034931"/>
</dbReference>
<protein>
    <recommendedName>
        <fullName evidence="2">Regulatory protein zeste</fullName>
    </recommendedName>
</protein>